<dbReference type="Proteomes" id="UP001237642">
    <property type="component" value="Unassembled WGS sequence"/>
</dbReference>
<sequence length="129" mass="14972">MDWIFRTYSNRERKWQYNEGVQTSKKKKKIRNRREEQKNPPSGCGSSNEASHSKDVLENHDKLYQHLLHSVLSDSNASEASYHSVQSTGDLSPPLHDTLNLPNMRDDSFNFEDEFDDDDDDDIDPVVET</sequence>
<feature type="compositionally biased region" description="Basic and acidic residues" evidence="1">
    <location>
        <begin position="51"/>
        <end position="60"/>
    </location>
</feature>
<feature type="region of interest" description="Disordered" evidence="1">
    <location>
        <begin position="75"/>
        <end position="129"/>
    </location>
</feature>
<evidence type="ECO:0000313" key="2">
    <source>
        <dbReference type="EMBL" id="KAK1392397.1"/>
    </source>
</evidence>
<accession>A0AAD8IXY9</accession>
<reference evidence="2" key="1">
    <citation type="submission" date="2023-02" db="EMBL/GenBank/DDBJ databases">
        <title>Genome of toxic invasive species Heracleum sosnowskyi carries increased number of genes despite the absence of recent whole-genome duplications.</title>
        <authorList>
            <person name="Schelkunov M."/>
            <person name="Shtratnikova V."/>
            <person name="Makarenko M."/>
            <person name="Klepikova A."/>
            <person name="Omelchenko D."/>
            <person name="Novikova G."/>
            <person name="Obukhova E."/>
            <person name="Bogdanov V."/>
            <person name="Penin A."/>
            <person name="Logacheva M."/>
        </authorList>
    </citation>
    <scope>NUCLEOTIDE SEQUENCE</scope>
    <source>
        <strain evidence="2">Hsosn_3</strain>
        <tissue evidence="2">Leaf</tissue>
    </source>
</reference>
<feature type="compositionally biased region" description="Acidic residues" evidence="1">
    <location>
        <begin position="109"/>
        <end position="129"/>
    </location>
</feature>
<evidence type="ECO:0000313" key="3">
    <source>
        <dbReference type="Proteomes" id="UP001237642"/>
    </source>
</evidence>
<keyword evidence="3" id="KW-1185">Reference proteome</keyword>
<dbReference type="AlphaFoldDB" id="A0AAD8IXY9"/>
<protein>
    <submittedName>
        <fullName evidence="2">Uncharacterized protein</fullName>
    </submittedName>
</protein>
<proteinExistence type="predicted"/>
<reference evidence="2" key="2">
    <citation type="submission" date="2023-05" db="EMBL/GenBank/DDBJ databases">
        <authorList>
            <person name="Schelkunov M.I."/>
        </authorList>
    </citation>
    <scope>NUCLEOTIDE SEQUENCE</scope>
    <source>
        <strain evidence="2">Hsosn_3</strain>
        <tissue evidence="2">Leaf</tissue>
    </source>
</reference>
<dbReference type="EMBL" id="JAUIZM010000003">
    <property type="protein sequence ID" value="KAK1392397.1"/>
    <property type="molecule type" value="Genomic_DNA"/>
</dbReference>
<comment type="caution">
    <text evidence="2">The sequence shown here is derived from an EMBL/GenBank/DDBJ whole genome shotgun (WGS) entry which is preliminary data.</text>
</comment>
<gene>
    <name evidence="2" type="ORF">POM88_011453</name>
</gene>
<evidence type="ECO:0000256" key="1">
    <source>
        <dbReference type="SAM" id="MobiDB-lite"/>
    </source>
</evidence>
<name>A0AAD8IXY9_9APIA</name>
<feature type="compositionally biased region" description="Polar residues" evidence="1">
    <location>
        <begin position="75"/>
        <end position="90"/>
    </location>
</feature>
<feature type="region of interest" description="Disordered" evidence="1">
    <location>
        <begin position="15"/>
        <end position="60"/>
    </location>
</feature>
<organism evidence="2 3">
    <name type="scientific">Heracleum sosnowskyi</name>
    <dbReference type="NCBI Taxonomy" id="360622"/>
    <lineage>
        <taxon>Eukaryota</taxon>
        <taxon>Viridiplantae</taxon>
        <taxon>Streptophyta</taxon>
        <taxon>Embryophyta</taxon>
        <taxon>Tracheophyta</taxon>
        <taxon>Spermatophyta</taxon>
        <taxon>Magnoliopsida</taxon>
        <taxon>eudicotyledons</taxon>
        <taxon>Gunneridae</taxon>
        <taxon>Pentapetalae</taxon>
        <taxon>asterids</taxon>
        <taxon>campanulids</taxon>
        <taxon>Apiales</taxon>
        <taxon>Apiaceae</taxon>
        <taxon>Apioideae</taxon>
        <taxon>apioid superclade</taxon>
        <taxon>Tordylieae</taxon>
        <taxon>Tordyliinae</taxon>
        <taxon>Heracleum</taxon>
    </lineage>
</organism>